<dbReference type="EMBL" id="JANPWB010000006">
    <property type="protein sequence ID" value="KAJ1181433.1"/>
    <property type="molecule type" value="Genomic_DNA"/>
</dbReference>
<name>A0AAV7U0P9_PLEWA</name>
<protein>
    <submittedName>
        <fullName evidence="2">Uncharacterized protein</fullName>
    </submittedName>
</protein>
<proteinExistence type="predicted"/>
<feature type="compositionally biased region" description="Acidic residues" evidence="1">
    <location>
        <begin position="32"/>
        <end position="47"/>
    </location>
</feature>
<sequence>MASNRVRVGKRKGGDPELAQLLKLALAKLGDGDSDGGEAPSEVEDNGEASSRPWRMHVARRVAFPPVKRRSKKQVAVAQQPPSPSPDVTVSEQAPVLAAASTTANNTAPRAECVVAAPTATLGVESKLADIQRSLVNLSAHPVGSPVQLPPKSQVLVTTVGPSTEQVQVAPASPVTSQDPMAQALLAVSQLLTNINTASAHPRPTTPWANDSLQNSVLELKRQVEALAAARNVPPLHVTTASPCVTLAPGSLTQATPLEKEQGKITEQGNIPAKNISSAEGAGMDTLLSRPGKLAAHVAPDIKGQIWKGEFVDIFSLIRAKRREVETKEKDAKASSSIKAKGWGEYY</sequence>
<dbReference type="Proteomes" id="UP001066276">
    <property type="component" value="Chromosome 3_2"/>
</dbReference>
<comment type="caution">
    <text evidence="2">The sequence shown here is derived from an EMBL/GenBank/DDBJ whole genome shotgun (WGS) entry which is preliminary data.</text>
</comment>
<feature type="region of interest" description="Disordered" evidence="1">
    <location>
        <begin position="326"/>
        <end position="347"/>
    </location>
</feature>
<organism evidence="2 3">
    <name type="scientific">Pleurodeles waltl</name>
    <name type="common">Iberian ribbed newt</name>
    <dbReference type="NCBI Taxonomy" id="8319"/>
    <lineage>
        <taxon>Eukaryota</taxon>
        <taxon>Metazoa</taxon>
        <taxon>Chordata</taxon>
        <taxon>Craniata</taxon>
        <taxon>Vertebrata</taxon>
        <taxon>Euteleostomi</taxon>
        <taxon>Amphibia</taxon>
        <taxon>Batrachia</taxon>
        <taxon>Caudata</taxon>
        <taxon>Salamandroidea</taxon>
        <taxon>Salamandridae</taxon>
        <taxon>Pleurodelinae</taxon>
        <taxon>Pleurodeles</taxon>
    </lineage>
</organism>
<evidence type="ECO:0000313" key="3">
    <source>
        <dbReference type="Proteomes" id="UP001066276"/>
    </source>
</evidence>
<evidence type="ECO:0000256" key="1">
    <source>
        <dbReference type="SAM" id="MobiDB-lite"/>
    </source>
</evidence>
<gene>
    <name evidence="2" type="ORF">NDU88_006640</name>
</gene>
<accession>A0AAV7U0P9</accession>
<evidence type="ECO:0000313" key="2">
    <source>
        <dbReference type="EMBL" id="KAJ1181433.1"/>
    </source>
</evidence>
<feature type="region of interest" description="Disordered" evidence="1">
    <location>
        <begin position="29"/>
        <end position="91"/>
    </location>
</feature>
<keyword evidence="3" id="KW-1185">Reference proteome</keyword>
<dbReference type="AlphaFoldDB" id="A0AAV7U0P9"/>
<reference evidence="2" key="1">
    <citation type="journal article" date="2022" name="bioRxiv">
        <title>Sequencing and chromosome-scale assembly of the giantPleurodeles waltlgenome.</title>
        <authorList>
            <person name="Brown T."/>
            <person name="Elewa A."/>
            <person name="Iarovenko S."/>
            <person name="Subramanian E."/>
            <person name="Araus A.J."/>
            <person name="Petzold A."/>
            <person name="Susuki M."/>
            <person name="Suzuki K.-i.T."/>
            <person name="Hayashi T."/>
            <person name="Toyoda A."/>
            <person name="Oliveira C."/>
            <person name="Osipova E."/>
            <person name="Leigh N.D."/>
            <person name="Simon A."/>
            <person name="Yun M.H."/>
        </authorList>
    </citation>
    <scope>NUCLEOTIDE SEQUENCE</scope>
    <source>
        <strain evidence="2">20211129_DDA</strain>
        <tissue evidence="2">Liver</tissue>
    </source>
</reference>